<feature type="compositionally biased region" description="Polar residues" evidence="1">
    <location>
        <begin position="393"/>
        <end position="408"/>
    </location>
</feature>
<dbReference type="HOGENOM" id="CLU_407117_0_0_1"/>
<feature type="compositionally biased region" description="Low complexity" evidence="1">
    <location>
        <begin position="469"/>
        <end position="508"/>
    </location>
</feature>
<evidence type="ECO:0000256" key="1">
    <source>
        <dbReference type="SAM" id="MobiDB-lite"/>
    </source>
</evidence>
<evidence type="ECO:0000313" key="2">
    <source>
        <dbReference type="EMBL" id="KIK50121.1"/>
    </source>
</evidence>
<accession>A0A0D0B7Q1</accession>
<feature type="compositionally biased region" description="Basic residues" evidence="1">
    <location>
        <begin position="9"/>
        <end position="18"/>
    </location>
</feature>
<dbReference type="Proteomes" id="UP000053593">
    <property type="component" value="Unassembled WGS sequence"/>
</dbReference>
<feature type="compositionally biased region" description="Polar residues" evidence="1">
    <location>
        <begin position="122"/>
        <end position="132"/>
    </location>
</feature>
<proteinExistence type="predicted"/>
<protein>
    <submittedName>
        <fullName evidence="2">Uncharacterized protein</fullName>
    </submittedName>
</protein>
<feature type="region of interest" description="Disordered" evidence="1">
    <location>
        <begin position="1"/>
        <end position="135"/>
    </location>
</feature>
<feature type="compositionally biased region" description="Acidic residues" evidence="1">
    <location>
        <begin position="655"/>
        <end position="675"/>
    </location>
</feature>
<keyword evidence="3" id="KW-1185">Reference proteome</keyword>
<gene>
    <name evidence="2" type="ORF">GYMLUDRAFT_253266</name>
</gene>
<feature type="region of interest" description="Disordered" evidence="1">
    <location>
        <begin position="451"/>
        <end position="508"/>
    </location>
</feature>
<evidence type="ECO:0000313" key="3">
    <source>
        <dbReference type="Proteomes" id="UP000053593"/>
    </source>
</evidence>
<dbReference type="OrthoDB" id="10404860at2759"/>
<feature type="compositionally biased region" description="Acidic residues" evidence="1">
    <location>
        <begin position="54"/>
        <end position="64"/>
    </location>
</feature>
<reference evidence="2 3" key="1">
    <citation type="submission" date="2014-04" db="EMBL/GenBank/DDBJ databases">
        <title>Evolutionary Origins and Diversification of the Mycorrhizal Mutualists.</title>
        <authorList>
            <consortium name="DOE Joint Genome Institute"/>
            <consortium name="Mycorrhizal Genomics Consortium"/>
            <person name="Kohler A."/>
            <person name="Kuo A."/>
            <person name="Nagy L.G."/>
            <person name="Floudas D."/>
            <person name="Copeland A."/>
            <person name="Barry K.W."/>
            <person name="Cichocki N."/>
            <person name="Veneault-Fourrey C."/>
            <person name="LaButti K."/>
            <person name="Lindquist E.A."/>
            <person name="Lipzen A."/>
            <person name="Lundell T."/>
            <person name="Morin E."/>
            <person name="Murat C."/>
            <person name="Riley R."/>
            <person name="Ohm R."/>
            <person name="Sun H."/>
            <person name="Tunlid A."/>
            <person name="Henrissat B."/>
            <person name="Grigoriev I.V."/>
            <person name="Hibbett D.S."/>
            <person name="Martin F."/>
        </authorList>
    </citation>
    <scope>NUCLEOTIDE SEQUENCE [LARGE SCALE GENOMIC DNA]</scope>
    <source>
        <strain evidence="2 3">FD-317 M1</strain>
    </source>
</reference>
<dbReference type="AlphaFoldDB" id="A0A0D0B7Q1"/>
<sequence length="675" mass="75388">MDIEPYSKPSRRASKRRVTTSGGTLDPEGDAMDVEPATRPSQRARARRYARSEDDYDPEEDPEKDPEKDMSDVEAPTRPTRRIASHHQDRDEDLYVPEGSAMDDQPSTSRRRTRSSTRTSTLNPYASGSSSPPAKRIHHAVEPNSFTLINITRPDGTIERQDIHYHESDTEFWSRIEEMKKVVNQKAMDQQAAFMAYAAARWEENPTKGIQNHQKRRELLTKTANALHDRKPRPVGVVPTGMQFWDQEDLERSKRISDCLNEDPMEVDSDEDQDISVARSRSLSYSAVAQSALAMSPVPDELSKSSAEFLQLEALTLDGRVLELLQLPVLPCTPALSAVQGASPILAKLNEGMSDSVFKKLYLKIFQLLWDKAINSAAPPSLSVSPPPTSPLQQEEVTLSRSADDCTQSPATNPTSPPPSNLTPLKSSHMPTLQKLVPDDDQGFNIEAYTHSWSEKTPKRKHRKPQKQNAASNSNLPSAHSSSPATSTMMSSSSSGSPASSHISILSPPSPTELSPLLDHSSIQTKLRFWVDLYHQKISNNLMYTQWAIEFAVQTLKNAHPSLLSLVDLHMLIELEEAKQEKLQALKQGKGKVEVEIKAEANTTVKILIDSQGKVEVKVDGQANINIRKERDNDEEMDKEIGKKVSKGKGKQKEIEEEEEEKDELDEGMDSENEY</sequence>
<organism evidence="2 3">
    <name type="scientific">Collybiopsis luxurians FD-317 M1</name>
    <dbReference type="NCBI Taxonomy" id="944289"/>
    <lineage>
        <taxon>Eukaryota</taxon>
        <taxon>Fungi</taxon>
        <taxon>Dikarya</taxon>
        <taxon>Basidiomycota</taxon>
        <taxon>Agaricomycotina</taxon>
        <taxon>Agaricomycetes</taxon>
        <taxon>Agaricomycetidae</taxon>
        <taxon>Agaricales</taxon>
        <taxon>Marasmiineae</taxon>
        <taxon>Omphalotaceae</taxon>
        <taxon>Collybiopsis</taxon>
        <taxon>Collybiopsis luxurians</taxon>
    </lineage>
</organism>
<feature type="region of interest" description="Disordered" evidence="1">
    <location>
        <begin position="379"/>
        <end position="428"/>
    </location>
</feature>
<feature type="region of interest" description="Disordered" evidence="1">
    <location>
        <begin position="627"/>
        <end position="675"/>
    </location>
</feature>
<name>A0A0D0B7Q1_9AGAR</name>
<dbReference type="EMBL" id="KN834930">
    <property type="protein sequence ID" value="KIK50121.1"/>
    <property type="molecule type" value="Genomic_DNA"/>
</dbReference>